<proteinExistence type="predicted"/>
<keyword evidence="1" id="KW-0732">Signal</keyword>
<gene>
    <name evidence="2" type="primary">RHD3</name>
    <name evidence="2" type="ORF">FOB64_001147</name>
</gene>
<accession>A0A8H6C0Y3</accession>
<sequence>MKFLAILSLSSSALATISSIQLFAKSDDSKVDGLGLYSKHEGAAIDYLFLGKNGADLKYDDEKKQIFQELKTSSITVRQSFTLGGDVYELGATDNFIPVTINKDGTLSFTGDDKVYASKNVNDPYRYSESEYAVSNKKTDDSAPITIVAKFSDDKAAETSGVAQAASSSAGPAQASVSNFEGAAGQNKLSYGVGMAAVVAGLVM</sequence>
<reference evidence="2 3" key="1">
    <citation type="submission" date="2020-03" db="EMBL/GenBank/DDBJ databases">
        <title>FDA dAtabase for Regulatory Grade micrObial Sequences (FDA-ARGOS): Supporting development and validation of Infectious Disease Dx tests.</title>
        <authorList>
            <person name="Campos J."/>
            <person name="Goldberg B."/>
            <person name="Tallon L."/>
            <person name="Sadzewicz L."/>
            <person name="Vavikolanu K."/>
            <person name="Mehta A."/>
            <person name="Aluvathingal J."/>
            <person name="Nadendla S."/>
            <person name="Nandy P."/>
            <person name="Geyer C."/>
            <person name="Yan Y."/>
            <person name="Sichtig H."/>
        </authorList>
    </citation>
    <scope>NUCLEOTIDE SEQUENCE [LARGE SCALE GENOMIC DNA]</scope>
    <source>
        <strain evidence="2 3">FDAARGOS_656</strain>
    </source>
</reference>
<protein>
    <submittedName>
        <fullName evidence="2">Cell wall protein RHD3</fullName>
    </submittedName>
</protein>
<dbReference type="AlphaFoldDB" id="A0A8H6C0Y3"/>
<dbReference type="EMBL" id="JABWAD010000016">
    <property type="protein sequence ID" value="KAF6071408.1"/>
    <property type="molecule type" value="Genomic_DNA"/>
</dbReference>
<name>A0A8H6C0Y3_CANAX</name>
<comment type="caution">
    <text evidence="2">The sequence shown here is derived from an EMBL/GenBank/DDBJ whole genome shotgun (WGS) entry which is preliminary data.</text>
</comment>
<evidence type="ECO:0000256" key="1">
    <source>
        <dbReference type="SAM" id="SignalP"/>
    </source>
</evidence>
<dbReference type="OMA" id="DENNWIY"/>
<dbReference type="Proteomes" id="UP000536275">
    <property type="component" value="Unassembled WGS sequence"/>
</dbReference>
<feature type="chain" id="PRO_5034914897" evidence="1">
    <location>
        <begin position="16"/>
        <end position="204"/>
    </location>
</feature>
<evidence type="ECO:0000313" key="2">
    <source>
        <dbReference type="EMBL" id="KAF6071408.1"/>
    </source>
</evidence>
<organism evidence="2 3">
    <name type="scientific">Candida albicans</name>
    <name type="common">Yeast</name>
    <dbReference type="NCBI Taxonomy" id="5476"/>
    <lineage>
        <taxon>Eukaryota</taxon>
        <taxon>Fungi</taxon>
        <taxon>Dikarya</taxon>
        <taxon>Ascomycota</taxon>
        <taxon>Saccharomycotina</taxon>
        <taxon>Pichiomycetes</taxon>
        <taxon>Debaryomycetaceae</taxon>
        <taxon>Candida/Lodderomyces clade</taxon>
        <taxon>Candida</taxon>
    </lineage>
</organism>
<evidence type="ECO:0000313" key="3">
    <source>
        <dbReference type="Proteomes" id="UP000536275"/>
    </source>
</evidence>
<feature type="signal peptide" evidence="1">
    <location>
        <begin position="1"/>
        <end position="15"/>
    </location>
</feature>